<name>A0AAF0QEY7_SOLVR</name>
<evidence type="ECO:0000313" key="3">
    <source>
        <dbReference type="Proteomes" id="UP001234989"/>
    </source>
</evidence>
<dbReference type="SUPFAM" id="SSF56672">
    <property type="entry name" value="DNA/RNA polymerases"/>
    <property type="match status" value="1"/>
</dbReference>
<evidence type="ECO:0000259" key="1">
    <source>
        <dbReference type="Pfam" id="PF17919"/>
    </source>
</evidence>
<gene>
    <name evidence="2" type="ORF">MTR67_012686</name>
</gene>
<dbReference type="Proteomes" id="UP001234989">
    <property type="component" value="Chromosome 3"/>
</dbReference>
<dbReference type="InterPro" id="IPR043502">
    <property type="entry name" value="DNA/RNA_pol_sf"/>
</dbReference>
<accession>A0AAF0QEY7</accession>
<keyword evidence="3" id="KW-1185">Reference proteome</keyword>
<dbReference type="AlphaFoldDB" id="A0AAF0QEY7"/>
<dbReference type="EMBL" id="CP133614">
    <property type="protein sequence ID" value="WMV19301.1"/>
    <property type="molecule type" value="Genomic_DNA"/>
</dbReference>
<proteinExistence type="predicted"/>
<dbReference type="PANTHER" id="PTHR34072:SF57">
    <property type="entry name" value="RNA-DIRECTED DNA POLYMERASE"/>
    <property type="match status" value="1"/>
</dbReference>
<organism evidence="2 3">
    <name type="scientific">Solanum verrucosum</name>
    <dbReference type="NCBI Taxonomy" id="315347"/>
    <lineage>
        <taxon>Eukaryota</taxon>
        <taxon>Viridiplantae</taxon>
        <taxon>Streptophyta</taxon>
        <taxon>Embryophyta</taxon>
        <taxon>Tracheophyta</taxon>
        <taxon>Spermatophyta</taxon>
        <taxon>Magnoliopsida</taxon>
        <taxon>eudicotyledons</taxon>
        <taxon>Gunneridae</taxon>
        <taxon>Pentapetalae</taxon>
        <taxon>asterids</taxon>
        <taxon>lamiids</taxon>
        <taxon>Solanales</taxon>
        <taxon>Solanaceae</taxon>
        <taxon>Solanoideae</taxon>
        <taxon>Solaneae</taxon>
        <taxon>Solanum</taxon>
    </lineage>
</organism>
<protein>
    <recommendedName>
        <fullName evidence="1">Reverse transcriptase/retrotransposon-derived protein RNase H-like domain-containing protein</fullName>
    </recommendedName>
</protein>
<feature type="domain" description="Reverse transcriptase/retrotransposon-derived protein RNase H-like" evidence="1">
    <location>
        <begin position="15"/>
        <end position="71"/>
    </location>
</feature>
<dbReference type="InterPro" id="IPR041577">
    <property type="entry name" value="RT_RNaseH_2"/>
</dbReference>
<dbReference type="PANTHER" id="PTHR34072">
    <property type="entry name" value="ENZYMATIC POLYPROTEIN-RELATED"/>
    <property type="match status" value="1"/>
</dbReference>
<sequence>MLLEKENVFDFDVGCKKAFLSLQEKLISSTIIIAPDWSLPFEMMSDASGVALATIFGQHKNKLFHPIYYAIKK</sequence>
<evidence type="ECO:0000313" key="2">
    <source>
        <dbReference type="EMBL" id="WMV19301.1"/>
    </source>
</evidence>
<reference evidence="2" key="1">
    <citation type="submission" date="2023-08" db="EMBL/GenBank/DDBJ databases">
        <title>A de novo genome assembly of Solanum verrucosum Schlechtendal, a Mexican diploid species geographically isolated from the other diploid A-genome species in potato relatives.</title>
        <authorList>
            <person name="Hosaka K."/>
        </authorList>
    </citation>
    <scope>NUCLEOTIDE SEQUENCE</scope>
    <source>
        <tissue evidence="2">Young leaves</tissue>
    </source>
</reference>
<dbReference type="Pfam" id="PF17919">
    <property type="entry name" value="RT_RNaseH_2"/>
    <property type="match status" value="1"/>
</dbReference>